<evidence type="ECO:0000313" key="2">
    <source>
        <dbReference type="Proteomes" id="UP000460298"/>
    </source>
</evidence>
<proteinExistence type="predicted"/>
<dbReference type="InterPro" id="IPR013785">
    <property type="entry name" value="Aldolase_TIM"/>
</dbReference>
<evidence type="ECO:0000313" key="1">
    <source>
        <dbReference type="EMBL" id="KAB2933327.1"/>
    </source>
</evidence>
<reference evidence="1 2" key="1">
    <citation type="submission" date="2019-10" db="EMBL/GenBank/DDBJ databases">
        <title>Extracellular Electron Transfer in a Candidatus Methanoperedens spp. Enrichment Culture.</title>
        <authorList>
            <person name="Berger S."/>
            <person name="Rangel Shaw D."/>
            <person name="Berben T."/>
            <person name="In 'T Zandt M."/>
            <person name="Frank J."/>
            <person name="Reimann J."/>
            <person name="Jetten M.S.M."/>
            <person name="Welte C.U."/>
        </authorList>
    </citation>
    <scope>NUCLEOTIDE SEQUENCE [LARGE SCALE GENOMIC DNA]</scope>
    <source>
        <strain evidence="1">SB12</strain>
    </source>
</reference>
<gene>
    <name evidence="1" type="ORF">F9K24_08235</name>
</gene>
<dbReference type="InterPro" id="IPR027608">
    <property type="entry name" value="Spiro_SPASM"/>
</dbReference>
<dbReference type="InterPro" id="IPR058240">
    <property type="entry name" value="rSAM_sf"/>
</dbReference>
<dbReference type="Proteomes" id="UP000460298">
    <property type="component" value="Unassembled WGS sequence"/>
</dbReference>
<accession>A0A833LYZ1</accession>
<dbReference type="EMBL" id="WBUI01000006">
    <property type="protein sequence ID" value="KAB2933327.1"/>
    <property type="molecule type" value="Genomic_DNA"/>
</dbReference>
<comment type="caution">
    <text evidence="1">The sequence shown here is derived from an EMBL/GenBank/DDBJ whole genome shotgun (WGS) entry which is preliminary data.</text>
</comment>
<protein>
    <submittedName>
        <fullName evidence="1">Spiro-SPASM protein</fullName>
    </submittedName>
</protein>
<organism evidence="1 2">
    <name type="scientific">Leptonema illini</name>
    <dbReference type="NCBI Taxonomy" id="183"/>
    <lineage>
        <taxon>Bacteria</taxon>
        <taxon>Pseudomonadati</taxon>
        <taxon>Spirochaetota</taxon>
        <taxon>Spirochaetia</taxon>
        <taxon>Leptospirales</taxon>
        <taxon>Leptospiraceae</taxon>
        <taxon>Leptonema</taxon>
    </lineage>
</organism>
<name>A0A833LYZ1_9LEPT</name>
<dbReference type="AlphaFoldDB" id="A0A833LYZ1"/>
<dbReference type="NCBIfam" id="TIGR04321">
    <property type="entry name" value="spiroSPASM"/>
    <property type="match status" value="1"/>
</dbReference>
<sequence length="505" mass="56680">MTNRVILCLETPPVLHEELLASSVRRLGDFISALSNKPELDILCNESAASQAERLATAINEKIGPVNVRSYAGPIAVALQDCISADEVAVVFPGILPFLDVRQGMQMLERHLKFRTHYSYSDTAVPGFLFDIVSGDLFTDMPPEGMQQPTIEALRSFCFRNIQDVDIDLHYATPDLRAYRLRLDCLDARSADRALRVYRKYPDLVHEQLSDVVRSEADLCGRQPSYLEIELTTEQAVQPTVYPTTEKHSLDEEQASLILKSLRAFPLENDVTVCIGGRGDPFAYAGLDDFVAALSAIDVVKALYIETPGVGLTRSRLESLVASWMGSNQSKRSPSLMTLIVRLPSLKQAQYRRWMGADRLNDVLSFLDSICANPVAMNVCAEMIRLPENEEELDGFMKRFPADKVRPLIGKYSRFGDALPALDVVDLSPLNRDYCRHLAFDFFINAKGEMPVCRQKLSGGPTLRESDLLSVFESRRNLHLSWMKGEYESVLPQCASCDDWYFFNA</sequence>
<dbReference type="SUPFAM" id="SSF102114">
    <property type="entry name" value="Radical SAM enzymes"/>
    <property type="match status" value="1"/>
</dbReference>
<dbReference type="Gene3D" id="3.20.20.70">
    <property type="entry name" value="Aldolase class I"/>
    <property type="match status" value="1"/>
</dbReference>